<dbReference type="Proteomes" id="UP000799444">
    <property type="component" value="Unassembled WGS sequence"/>
</dbReference>
<sequence length="60" mass="6529">MDRTRNKASPPTPNYHLIHYPPPLHKAPFSPFSANKQPNPPTPLHPDPSHSPASSPSISA</sequence>
<dbReference type="AlphaFoldDB" id="A0A9P4RAI7"/>
<name>A0A9P4RAI7_9PLEO</name>
<keyword evidence="3" id="KW-1185">Reference proteome</keyword>
<evidence type="ECO:0000313" key="2">
    <source>
        <dbReference type="EMBL" id="KAF2739446.1"/>
    </source>
</evidence>
<gene>
    <name evidence="2" type="ORF">EJ04DRAFT_508732</name>
</gene>
<comment type="caution">
    <text evidence="2">The sequence shown here is derived from an EMBL/GenBank/DDBJ whole genome shotgun (WGS) entry which is preliminary data.</text>
</comment>
<accession>A0A9P4RAI7</accession>
<proteinExistence type="predicted"/>
<feature type="region of interest" description="Disordered" evidence="1">
    <location>
        <begin position="1"/>
        <end position="60"/>
    </location>
</feature>
<reference evidence="2" key="1">
    <citation type="journal article" date="2020" name="Stud. Mycol.">
        <title>101 Dothideomycetes genomes: a test case for predicting lifestyles and emergence of pathogens.</title>
        <authorList>
            <person name="Haridas S."/>
            <person name="Albert R."/>
            <person name="Binder M."/>
            <person name="Bloem J."/>
            <person name="Labutti K."/>
            <person name="Salamov A."/>
            <person name="Andreopoulos B."/>
            <person name="Baker S."/>
            <person name="Barry K."/>
            <person name="Bills G."/>
            <person name="Bluhm B."/>
            <person name="Cannon C."/>
            <person name="Castanera R."/>
            <person name="Culley D."/>
            <person name="Daum C."/>
            <person name="Ezra D."/>
            <person name="Gonzalez J."/>
            <person name="Henrissat B."/>
            <person name="Kuo A."/>
            <person name="Liang C."/>
            <person name="Lipzen A."/>
            <person name="Lutzoni F."/>
            <person name="Magnuson J."/>
            <person name="Mondo S."/>
            <person name="Nolan M."/>
            <person name="Ohm R."/>
            <person name="Pangilinan J."/>
            <person name="Park H.-J."/>
            <person name="Ramirez L."/>
            <person name="Alfaro M."/>
            <person name="Sun H."/>
            <person name="Tritt A."/>
            <person name="Yoshinaga Y."/>
            <person name="Zwiers L.-H."/>
            <person name="Turgeon B."/>
            <person name="Goodwin S."/>
            <person name="Spatafora J."/>
            <person name="Crous P."/>
            <person name="Grigoriev I."/>
        </authorList>
    </citation>
    <scope>NUCLEOTIDE SEQUENCE</scope>
    <source>
        <strain evidence="2">CBS 125425</strain>
    </source>
</reference>
<dbReference type="EMBL" id="ML996104">
    <property type="protein sequence ID" value="KAF2739446.1"/>
    <property type="molecule type" value="Genomic_DNA"/>
</dbReference>
<protein>
    <submittedName>
        <fullName evidence="2">Uncharacterized protein</fullName>
    </submittedName>
</protein>
<organism evidence="2 3">
    <name type="scientific">Polyplosphaeria fusca</name>
    <dbReference type="NCBI Taxonomy" id="682080"/>
    <lineage>
        <taxon>Eukaryota</taxon>
        <taxon>Fungi</taxon>
        <taxon>Dikarya</taxon>
        <taxon>Ascomycota</taxon>
        <taxon>Pezizomycotina</taxon>
        <taxon>Dothideomycetes</taxon>
        <taxon>Pleosporomycetidae</taxon>
        <taxon>Pleosporales</taxon>
        <taxon>Tetraplosphaeriaceae</taxon>
        <taxon>Polyplosphaeria</taxon>
    </lineage>
</organism>
<evidence type="ECO:0000256" key="1">
    <source>
        <dbReference type="SAM" id="MobiDB-lite"/>
    </source>
</evidence>
<evidence type="ECO:0000313" key="3">
    <source>
        <dbReference type="Proteomes" id="UP000799444"/>
    </source>
</evidence>
<feature type="compositionally biased region" description="Low complexity" evidence="1">
    <location>
        <begin position="50"/>
        <end position="60"/>
    </location>
</feature>